<dbReference type="Proteomes" id="UP000323994">
    <property type="component" value="Unassembled WGS sequence"/>
</dbReference>
<name>A0A5M8R2T1_9BACT</name>
<dbReference type="PANTHER" id="PTHR11712:SF336">
    <property type="entry name" value="3-OXOACYL-[ACYL-CARRIER-PROTEIN] SYNTHASE, MITOCHONDRIAL"/>
    <property type="match status" value="1"/>
</dbReference>
<dbReference type="OrthoDB" id="9808669at2"/>
<dbReference type="InterPro" id="IPR020841">
    <property type="entry name" value="PKS_Beta-ketoAc_synthase_dom"/>
</dbReference>
<dbReference type="Pfam" id="PF02801">
    <property type="entry name" value="Ketoacyl-synt_C"/>
    <property type="match status" value="1"/>
</dbReference>
<reference evidence="5 6" key="1">
    <citation type="submission" date="2019-05" db="EMBL/GenBank/DDBJ databases">
        <authorList>
            <person name="Qu J.-H."/>
        </authorList>
    </citation>
    <scope>NUCLEOTIDE SEQUENCE [LARGE SCALE GENOMIC DNA]</scope>
    <source>
        <strain evidence="5 6">NS28</strain>
    </source>
</reference>
<dbReference type="GO" id="GO:0006633">
    <property type="term" value="P:fatty acid biosynthetic process"/>
    <property type="evidence" value="ECO:0007669"/>
    <property type="project" value="TreeGrafter"/>
</dbReference>
<dbReference type="InterPro" id="IPR000794">
    <property type="entry name" value="Beta-ketoacyl_synthase"/>
</dbReference>
<dbReference type="EMBL" id="VBSN01000019">
    <property type="protein sequence ID" value="KAA6441304.1"/>
    <property type="molecule type" value="Genomic_DNA"/>
</dbReference>
<dbReference type="SMART" id="SM00825">
    <property type="entry name" value="PKS_KS"/>
    <property type="match status" value="1"/>
</dbReference>
<feature type="domain" description="Ketosynthase family 3 (KS3)" evidence="4">
    <location>
        <begin position="1"/>
        <end position="358"/>
    </location>
</feature>
<comment type="similarity">
    <text evidence="1 3">Belongs to the thiolase-like superfamily. Beta-ketoacyl-ACP synthases family.</text>
</comment>
<dbReference type="InterPro" id="IPR014030">
    <property type="entry name" value="Ketoacyl_synth_N"/>
</dbReference>
<comment type="caution">
    <text evidence="5">The sequence shown here is derived from an EMBL/GenBank/DDBJ whole genome shotgun (WGS) entry which is preliminary data.</text>
</comment>
<evidence type="ECO:0000256" key="2">
    <source>
        <dbReference type="ARBA" id="ARBA00022679"/>
    </source>
</evidence>
<sequence>MTYIGAELMISPLGKTTEENRTAMTANRSGISLIADAGFDHQNLFLSKMTDLDGPGKFTRLIIQAVEAIRNEMDDAVLLSERTIFVISSTKGDPEQINDPFNAPVSAVQQKFNLANRPLVISSACISGIVAINTAHHLIHAKLYDHAVVIGCDVLSDFVVYGFQSLFAIGDTPCKPFDAARNGISIGEGCGAVVISASENIFKNAPLQLLAGTTANDANHISGPSRTGEGLFRSVKKTMEKNGIAADELDFISAHGTATVFNDEMESIAFDRLGMSTIPLNSLKGYFGHTLGAAGIIETAASMQMIRNGILFKSLGFQEQGTSKALNIVSGNTVANPETILKTASGFGGGNASLILRSL</sequence>
<dbReference type="SUPFAM" id="SSF53901">
    <property type="entry name" value="Thiolase-like"/>
    <property type="match status" value="1"/>
</dbReference>
<dbReference type="GO" id="GO:0005829">
    <property type="term" value="C:cytosol"/>
    <property type="evidence" value="ECO:0007669"/>
    <property type="project" value="TreeGrafter"/>
</dbReference>
<dbReference type="GO" id="GO:0004315">
    <property type="term" value="F:3-oxoacyl-[acyl-carrier-protein] synthase activity"/>
    <property type="evidence" value="ECO:0007669"/>
    <property type="project" value="TreeGrafter"/>
</dbReference>
<evidence type="ECO:0000256" key="3">
    <source>
        <dbReference type="RuleBase" id="RU003694"/>
    </source>
</evidence>
<accession>A0A5M8R2T1</accession>
<dbReference type="PANTHER" id="PTHR11712">
    <property type="entry name" value="POLYKETIDE SYNTHASE-RELATED"/>
    <property type="match status" value="1"/>
</dbReference>
<evidence type="ECO:0000259" key="4">
    <source>
        <dbReference type="PROSITE" id="PS52004"/>
    </source>
</evidence>
<protein>
    <submittedName>
        <fullName evidence="5">Beta-ketoacyl synthase</fullName>
    </submittedName>
</protein>
<evidence type="ECO:0000256" key="1">
    <source>
        <dbReference type="ARBA" id="ARBA00008467"/>
    </source>
</evidence>
<keyword evidence="2 3" id="KW-0808">Transferase</keyword>
<dbReference type="PROSITE" id="PS52004">
    <property type="entry name" value="KS3_2"/>
    <property type="match status" value="1"/>
</dbReference>
<evidence type="ECO:0000313" key="6">
    <source>
        <dbReference type="Proteomes" id="UP000323994"/>
    </source>
</evidence>
<organism evidence="5 6">
    <name type="scientific">Dyadobacter flavalbus</name>
    <dbReference type="NCBI Taxonomy" id="2579942"/>
    <lineage>
        <taxon>Bacteria</taxon>
        <taxon>Pseudomonadati</taxon>
        <taxon>Bacteroidota</taxon>
        <taxon>Cytophagia</taxon>
        <taxon>Cytophagales</taxon>
        <taxon>Spirosomataceae</taxon>
        <taxon>Dyadobacter</taxon>
    </lineage>
</organism>
<dbReference type="Gene3D" id="3.40.47.10">
    <property type="match status" value="1"/>
</dbReference>
<evidence type="ECO:0000313" key="5">
    <source>
        <dbReference type="EMBL" id="KAA6441304.1"/>
    </source>
</evidence>
<dbReference type="AlphaFoldDB" id="A0A5M8R2T1"/>
<dbReference type="InterPro" id="IPR014031">
    <property type="entry name" value="Ketoacyl_synth_C"/>
</dbReference>
<dbReference type="Pfam" id="PF00109">
    <property type="entry name" value="ketoacyl-synt"/>
    <property type="match status" value="1"/>
</dbReference>
<gene>
    <name evidence="5" type="ORF">FEM33_03075</name>
</gene>
<keyword evidence="6" id="KW-1185">Reference proteome</keyword>
<proteinExistence type="inferred from homology"/>
<dbReference type="InterPro" id="IPR016039">
    <property type="entry name" value="Thiolase-like"/>
</dbReference>